<proteinExistence type="inferred from homology"/>
<dbReference type="KEGG" id="fuv:JR347_14475"/>
<dbReference type="SUPFAM" id="SSF53335">
    <property type="entry name" value="S-adenosyl-L-methionine-dependent methyltransferases"/>
    <property type="match status" value="1"/>
</dbReference>
<dbReference type="Pfam" id="PF02719">
    <property type="entry name" value="Polysacc_synt_2"/>
    <property type="match status" value="1"/>
</dbReference>
<dbReference type="PANTHER" id="PTHR43318:SF1">
    <property type="entry name" value="POLYSACCHARIDE BIOSYNTHESIS PROTEIN EPSC-RELATED"/>
    <property type="match status" value="1"/>
</dbReference>
<feature type="transmembrane region" description="Helical" evidence="2">
    <location>
        <begin position="15"/>
        <end position="37"/>
    </location>
</feature>
<feature type="transmembrane region" description="Helical" evidence="2">
    <location>
        <begin position="49"/>
        <end position="73"/>
    </location>
</feature>
<sequence length="621" mass="70679">MIKKFISQIKIQPRWLIISLDIIIVSISTFLGFLLRFNFEFNELQEFNYVPGIIVNTLFALITITITKSYAGIIRYTGIIDGIRLLKSLFITLLLTTFSNLIYFYFFEYNYIPNSVIFISFLASFLFMFSYRLLIKSVFIYYGATIKRKTSIAIYGAGQMGLITKHLVDDDQKSEYKIAAFFEDDATKVGKEINGSIIYSFASLNEIKEKYNIKELIIAINNISIKRKNEIVDKCLVNDIKVRKVPDLNSWVKGELSINQIREIDINELLERDSISLNNQDLIDQLKNKVICITGGAGSIGSELVRQLLAYNPKKLIIIDQAESDLFELINELNSDIISYHIADITNELRISAIFETYNPEIVYHTAAYKHVPLMENNPFEAIICNVFGTQTVAKLSIKYNVERFVMVSTDKAVNPTNIMGASKRIAEMYVQSLDAHHSTAFITTRFGNVLGSNGSVIPFFKKQIKKGGPITVTHPEITRYFMTISEACELILEAGCMGKGGEIFIFDMGESVKIVDLAKKMIKLSGFEPFKDIDIVYTGLRNGEKLFEELLIKGENNLPTHHPKIMIASTNVPNHESISKDIDQLLYFSNRNEEFNMVSMMKKLVPEYKSNSSIYQVLDK</sequence>
<dbReference type="AlphaFoldDB" id="A0A974ZZY0"/>
<feature type="transmembrane region" description="Helical" evidence="2">
    <location>
        <begin position="112"/>
        <end position="134"/>
    </location>
</feature>
<evidence type="ECO:0000313" key="5">
    <source>
        <dbReference type="Proteomes" id="UP000662783"/>
    </source>
</evidence>
<reference evidence="4" key="1">
    <citation type="submission" date="2021-02" db="EMBL/GenBank/DDBJ databases">
        <title>Fulvivirga sp. S481 isolated from sea water.</title>
        <authorList>
            <person name="Bae S.S."/>
            <person name="Baek K."/>
        </authorList>
    </citation>
    <scope>NUCLEOTIDE SEQUENCE</scope>
    <source>
        <strain evidence="4">S481</strain>
    </source>
</reference>
<dbReference type="PANTHER" id="PTHR43318">
    <property type="entry name" value="UDP-N-ACETYLGLUCOSAMINE 4,6-DEHYDRATASE"/>
    <property type="match status" value="1"/>
</dbReference>
<keyword evidence="2" id="KW-0812">Transmembrane</keyword>
<protein>
    <submittedName>
        <fullName evidence="4">Polysaccharide biosynthesis protein</fullName>
    </submittedName>
</protein>
<organism evidence="4 5">
    <name type="scientific">Fulvivirga lutea</name>
    <dbReference type="NCBI Taxonomy" id="2810512"/>
    <lineage>
        <taxon>Bacteria</taxon>
        <taxon>Pseudomonadati</taxon>
        <taxon>Bacteroidota</taxon>
        <taxon>Cytophagia</taxon>
        <taxon>Cytophagales</taxon>
        <taxon>Fulvivirgaceae</taxon>
        <taxon>Fulvivirga</taxon>
    </lineage>
</organism>
<comment type="similarity">
    <text evidence="1">Belongs to the polysaccharide synthase family.</text>
</comment>
<accession>A0A974ZZY0</accession>
<name>A0A974ZZY0_9BACT</name>
<keyword evidence="2" id="KW-0472">Membrane</keyword>
<dbReference type="InterPro" id="IPR029063">
    <property type="entry name" value="SAM-dependent_MTases_sf"/>
</dbReference>
<dbReference type="Pfam" id="PF13727">
    <property type="entry name" value="CoA_binding_3"/>
    <property type="match status" value="1"/>
</dbReference>
<dbReference type="InterPro" id="IPR051203">
    <property type="entry name" value="Polysaccharide_Synthase-Rel"/>
</dbReference>
<gene>
    <name evidence="4" type="ORF">JR347_14475</name>
</gene>
<dbReference type="SUPFAM" id="SSF51735">
    <property type="entry name" value="NAD(P)-binding Rossmann-fold domains"/>
    <property type="match status" value="1"/>
</dbReference>
<evidence type="ECO:0000313" key="4">
    <source>
        <dbReference type="EMBL" id="QSE96789.1"/>
    </source>
</evidence>
<dbReference type="InterPro" id="IPR036291">
    <property type="entry name" value="NAD(P)-bd_dom_sf"/>
</dbReference>
<keyword evidence="5" id="KW-1185">Reference proteome</keyword>
<keyword evidence="2" id="KW-1133">Transmembrane helix</keyword>
<feature type="domain" description="Polysaccharide biosynthesis protein CapD-like" evidence="3">
    <location>
        <begin position="291"/>
        <end position="570"/>
    </location>
</feature>
<dbReference type="InterPro" id="IPR003869">
    <property type="entry name" value="Polysac_CapD-like"/>
</dbReference>
<evidence type="ECO:0000256" key="2">
    <source>
        <dbReference type="SAM" id="Phobius"/>
    </source>
</evidence>
<evidence type="ECO:0000259" key="3">
    <source>
        <dbReference type="Pfam" id="PF02719"/>
    </source>
</evidence>
<dbReference type="Proteomes" id="UP000662783">
    <property type="component" value="Chromosome"/>
</dbReference>
<dbReference type="EMBL" id="CP070608">
    <property type="protein sequence ID" value="QSE96789.1"/>
    <property type="molecule type" value="Genomic_DNA"/>
</dbReference>
<feature type="transmembrane region" description="Helical" evidence="2">
    <location>
        <begin position="85"/>
        <end position="106"/>
    </location>
</feature>
<dbReference type="Gene3D" id="3.40.50.720">
    <property type="entry name" value="NAD(P)-binding Rossmann-like Domain"/>
    <property type="match status" value="2"/>
</dbReference>
<dbReference type="CDD" id="cd05237">
    <property type="entry name" value="UDP_invert_4-6DH_SDR_e"/>
    <property type="match status" value="1"/>
</dbReference>
<evidence type="ECO:0000256" key="1">
    <source>
        <dbReference type="ARBA" id="ARBA00007430"/>
    </source>
</evidence>